<reference evidence="1" key="1">
    <citation type="submission" date="2021-02" db="EMBL/GenBank/DDBJ databases">
        <authorList>
            <consortium name="DOE Joint Genome Institute"/>
            <person name="Ahrendt S."/>
            <person name="Looney B.P."/>
            <person name="Miyauchi S."/>
            <person name="Morin E."/>
            <person name="Drula E."/>
            <person name="Courty P.E."/>
            <person name="Chicoki N."/>
            <person name="Fauchery L."/>
            <person name="Kohler A."/>
            <person name="Kuo A."/>
            <person name="Labutti K."/>
            <person name="Pangilinan J."/>
            <person name="Lipzen A."/>
            <person name="Riley R."/>
            <person name="Andreopoulos W."/>
            <person name="He G."/>
            <person name="Johnson J."/>
            <person name="Barry K.W."/>
            <person name="Grigoriev I.V."/>
            <person name="Nagy L."/>
            <person name="Hibbett D."/>
            <person name="Henrissat B."/>
            <person name="Matheny P.B."/>
            <person name="Labbe J."/>
            <person name="Martin F."/>
        </authorList>
    </citation>
    <scope>NUCLEOTIDE SEQUENCE</scope>
    <source>
        <strain evidence="1">FP105234-sp</strain>
    </source>
</reference>
<sequence length="1057" mass="114889">MSQAQVTAPSTLPTPSPLDGFGFTTIGRLSALQQRITEGENADYRSPSPAPSEPPLSSPSSSPIHGRPRLLQVLGDSAMDVDLDSGDDVASASHPKDSAAGLSLESYQPHQDSASDRVPVSPIHGPSAITLSSNPPLSPERSTSLNSNPSATHLNTNSQFPLPTFETSPIRPDLIPSLSTLLSLIGTRGEGLPEIRSGFDSKASELSKSSASATSAVQVACDYMLPLRTAAEEMLTRADTLSAEAASMREQAQALKTTADNLEAALTRSRAEVGTVGEKAGLITRFMGDINDWLHARQMREQEPTDRIQSALTQYEEQQQRLAEEARQAEEERQAAAVAQRQEEERLAAEARAAEERQRAEQERQRAEEERQRAEQERQRAVEAAERKIVEEEAERARHAEVEAEKQRLAVAEEQERQRVYEAKRAAVLASKFKNGSESLTPPTSSAGPTIRPTVSHLPPAPAPLRISPANSVPPSSRSASASHSPVSISPHASLPSRPDFPATSRKQKNAAPGFVPAQTEAGRAVRIDAPFTSTTLASERAERTTAGTGADRKPVKSEVGIPQAQSKQQNAASSKTQATVHVKREPSVKQEPSAESPSLRSTSLPVERSPAPPVSSQRVPSESRSGPGIAEQHPWNWDRPRQAGDPQPGPPSVAADVGSRNFPAGSSTGVRARSPLRQGDAYSSQNAWGDSHARGDPHAWGDHSTGTGPVGDGGWVGLPAPVAVPRRQASDDSPTDLASNSRGRQAARYSPPREPYQTRRYEPRRGHHWSPSLSPVRVYPLPRGYSPVRVYPTPRGYSPEARVPSKRTLLHASHSQRQQEPPPSRRRLAYERDESPGAYPSAGGWDRPRSWTPDSNGSQGERRRYPSPSPPLPPSPPPRSIRQTYDQHASTNYPLQHREQPVAMRDAYYSHRAEGSLTRPADTPSPSYEDRVPRRREATPPYVSPQYHAPSAPAPITEDPLRTQAPPVPEPSRMETHVPLPSQSTSLLDRMTDDNKRSKPQPSSSRTKATRGTAPARGRTQRSRTDSNHNRQGLNLLDRMNNAGDSTSRSLQDRLS</sequence>
<keyword evidence="2" id="KW-1185">Reference proteome</keyword>
<comment type="caution">
    <text evidence="1">The sequence shown here is derived from an EMBL/GenBank/DDBJ whole genome shotgun (WGS) entry which is preliminary data.</text>
</comment>
<dbReference type="Proteomes" id="UP000814033">
    <property type="component" value="Unassembled WGS sequence"/>
</dbReference>
<proteinExistence type="predicted"/>
<organism evidence="1 2">
    <name type="scientific">Auriscalpium vulgare</name>
    <dbReference type="NCBI Taxonomy" id="40419"/>
    <lineage>
        <taxon>Eukaryota</taxon>
        <taxon>Fungi</taxon>
        <taxon>Dikarya</taxon>
        <taxon>Basidiomycota</taxon>
        <taxon>Agaricomycotina</taxon>
        <taxon>Agaricomycetes</taxon>
        <taxon>Russulales</taxon>
        <taxon>Auriscalpiaceae</taxon>
        <taxon>Auriscalpium</taxon>
    </lineage>
</organism>
<name>A0ACB8RM26_9AGAM</name>
<protein>
    <submittedName>
        <fullName evidence="1">Uncharacterized protein</fullName>
    </submittedName>
</protein>
<evidence type="ECO:0000313" key="2">
    <source>
        <dbReference type="Proteomes" id="UP000814033"/>
    </source>
</evidence>
<accession>A0ACB8RM26</accession>
<reference evidence="1" key="2">
    <citation type="journal article" date="2022" name="New Phytol.">
        <title>Evolutionary transition to the ectomycorrhizal habit in the genomes of a hyperdiverse lineage of mushroom-forming fungi.</title>
        <authorList>
            <person name="Looney B."/>
            <person name="Miyauchi S."/>
            <person name="Morin E."/>
            <person name="Drula E."/>
            <person name="Courty P.E."/>
            <person name="Kohler A."/>
            <person name="Kuo A."/>
            <person name="LaButti K."/>
            <person name="Pangilinan J."/>
            <person name="Lipzen A."/>
            <person name="Riley R."/>
            <person name="Andreopoulos W."/>
            <person name="He G."/>
            <person name="Johnson J."/>
            <person name="Nolan M."/>
            <person name="Tritt A."/>
            <person name="Barry K.W."/>
            <person name="Grigoriev I.V."/>
            <person name="Nagy L.G."/>
            <person name="Hibbett D."/>
            <person name="Henrissat B."/>
            <person name="Matheny P.B."/>
            <person name="Labbe J."/>
            <person name="Martin F.M."/>
        </authorList>
    </citation>
    <scope>NUCLEOTIDE SEQUENCE</scope>
    <source>
        <strain evidence="1">FP105234-sp</strain>
    </source>
</reference>
<dbReference type="EMBL" id="MU275965">
    <property type="protein sequence ID" value="KAI0044980.1"/>
    <property type="molecule type" value="Genomic_DNA"/>
</dbReference>
<gene>
    <name evidence="1" type="ORF">FA95DRAFT_1574101</name>
</gene>
<evidence type="ECO:0000313" key="1">
    <source>
        <dbReference type="EMBL" id="KAI0044980.1"/>
    </source>
</evidence>